<feature type="binding site" evidence="12 15">
    <location>
        <position position="241"/>
    </location>
    <ligand>
        <name>Mg(2+)</name>
        <dbReference type="ChEBI" id="CHEBI:18420"/>
    </ligand>
</feature>
<evidence type="ECO:0000256" key="9">
    <source>
        <dbReference type="ARBA" id="ARBA00023152"/>
    </source>
</evidence>
<evidence type="ECO:0000256" key="14">
    <source>
        <dbReference type="PIRSR" id="PIRSR001400-2"/>
    </source>
</evidence>
<organism evidence="18 19">
    <name type="scientific">Halalkalibacter wakoensis JCM 9140</name>
    <dbReference type="NCBI Taxonomy" id="1236970"/>
    <lineage>
        <taxon>Bacteria</taxon>
        <taxon>Bacillati</taxon>
        <taxon>Bacillota</taxon>
        <taxon>Bacilli</taxon>
        <taxon>Bacillales</taxon>
        <taxon>Bacillaceae</taxon>
        <taxon>Halalkalibacter</taxon>
    </lineage>
</organism>
<evidence type="ECO:0000256" key="10">
    <source>
        <dbReference type="ARBA" id="ARBA00023239"/>
    </source>
</evidence>
<dbReference type="OrthoDB" id="9804716at2"/>
<dbReference type="Proteomes" id="UP000018890">
    <property type="component" value="Unassembled WGS sequence"/>
</dbReference>
<dbReference type="EMBL" id="BAUT01000069">
    <property type="protein sequence ID" value="GAE27871.1"/>
    <property type="molecule type" value="Genomic_DNA"/>
</dbReference>
<dbReference type="PRINTS" id="PR00148">
    <property type="entry name" value="ENOLASE"/>
</dbReference>
<dbReference type="InterPro" id="IPR020809">
    <property type="entry name" value="Enolase_CS"/>
</dbReference>
<dbReference type="SUPFAM" id="SSF54826">
    <property type="entry name" value="Enolase N-terminal domain-like"/>
    <property type="match status" value="1"/>
</dbReference>
<feature type="binding site" evidence="14">
    <location>
        <begin position="365"/>
        <end position="368"/>
    </location>
    <ligand>
        <name>substrate</name>
    </ligand>
</feature>
<comment type="cofactor">
    <cofactor evidence="12">
        <name>Mg(2+)</name>
        <dbReference type="ChEBI" id="CHEBI:18420"/>
    </cofactor>
    <text evidence="12">Binds a second Mg(2+) ion via substrate during catalysis.</text>
</comment>
<dbReference type="InterPro" id="IPR020811">
    <property type="entry name" value="Enolase_N"/>
</dbReference>
<dbReference type="FunFam" id="3.30.390.10:FF:000001">
    <property type="entry name" value="Enolase"/>
    <property type="match status" value="1"/>
</dbReference>
<evidence type="ECO:0000256" key="2">
    <source>
        <dbReference type="ARBA" id="ARBA00009604"/>
    </source>
</evidence>
<evidence type="ECO:0000256" key="13">
    <source>
        <dbReference type="PIRSR" id="PIRSR001400-1"/>
    </source>
</evidence>
<comment type="similarity">
    <text evidence="2 12">Belongs to the enolase family.</text>
</comment>
<sequence>MTMITDVYAREVLDSRGNPTVEVEVYLESGAMGRALVPSGASTGEYEAVELRDGGERYMGKGVLQAVDNVNEVIAPELIGFDALDQLGIDQLMIDLDGTENKSKLGANAILGVSMAVAHAAADALGLPLYVYLGGFNAKQLPVPMMNIINGGEHADNNVDIQEFMVMPVGAENFHEALRMGAEIFHNLKSVLKSKGYNTAVGDEGGFAPNLSSNEEALSTIIEAIEKAGFKPGEEVQLAMDVAASEIYNKEDGKYHLTGEGKSLTSEEMVTFYEDLCSKYPIISIEDGLDENDWDGFKLLTEKLGGKVQLVGDDLFVTNTTKLAEGIEKGIGNSILIKVNQIGTLTETFEAIEMAKRAGYTAVISHRSGETEDATIADIAVATNAGQIKTGAPSRTDRVAKYNQLLRIEDELANVATYGGLKAFYNLKK</sequence>
<dbReference type="HAMAP" id="MF_00318">
    <property type="entry name" value="Enolase"/>
    <property type="match status" value="1"/>
</dbReference>
<dbReference type="CDD" id="cd03313">
    <property type="entry name" value="enolase"/>
    <property type="match status" value="1"/>
</dbReference>
<dbReference type="GO" id="GO:0000015">
    <property type="term" value="C:phosphopyruvate hydratase complex"/>
    <property type="evidence" value="ECO:0007669"/>
    <property type="project" value="InterPro"/>
</dbReference>
<feature type="binding site" evidence="12">
    <location>
        <position position="368"/>
    </location>
    <ligand>
        <name>(2R)-2-phosphoglycerate</name>
        <dbReference type="ChEBI" id="CHEBI:58289"/>
    </ligand>
</feature>
<feature type="active site" description="Proton donor" evidence="12 13">
    <location>
        <position position="204"/>
    </location>
</feature>
<proteinExistence type="inferred from homology"/>
<dbReference type="SMART" id="SM01193">
    <property type="entry name" value="Enolase_N"/>
    <property type="match status" value="1"/>
</dbReference>
<dbReference type="InterPro" id="IPR029017">
    <property type="entry name" value="Enolase-like_N"/>
</dbReference>
<reference evidence="18" key="1">
    <citation type="journal article" date="2014" name="Genome Announc.">
        <title>Draft Genome Sequences of Three Alkaliphilic Bacillus Strains, Bacillus wakoensis JCM 9140T, Bacillus akibai JCM 9157T, and Bacillus hemicellulosilyticus JCM 9152T.</title>
        <authorList>
            <person name="Yuki M."/>
            <person name="Oshima K."/>
            <person name="Suda W."/>
            <person name="Oshida Y."/>
            <person name="Kitamura K."/>
            <person name="Iida T."/>
            <person name="Hattori M."/>
            <person name="Ohkuma M."/>
        </authorList>
    </citation>
    <scope>NUCLEOTIDE SEQUENCE [LARGE SCALE GENOMIC DNA]</scope>
    <source>
        <strain evidence="18">JCM 9140</strain>
    </source>
</reference>
<comment type="subcellular location">
    <subcellularLocation>
        <location evidence="12">Cytoplasm</location>
    </subcellularLocation>
    <subcellularLocation>
        <location evidence="12">Secreted</location>
    </subcellularLocation>
    <subcellularLocation>
        <location evidence="12">Cell surface</location>
    </subcellularLocation>
    <text evidence="12">Fractions of enolase are present in both the cytoplasm and on the cell surface.</text>
</comment>
<dbReference type="EC" id="4.2.1.11" evidence="3 12"/>
<dbReference type="PROSITE" id="PS00164">
    <property type="entry name" value="ENOLASE"/>
    <property type="match status" value="1"/>
</dbReference>
<dbReference type="InterPro" id="IPR036849">
    <property type="entry name" value="Enolase-like_C_sf"/>
</dbReference>
<dbReference type="GO" id="GO:0000287">
    <property type="term" value="F:magnesium ion binding"/>
    <property type="evidence" value="ECO:0007669"/>
    <property type="project" value="UniProtKB-UniRule"/>
</dbReference>
<gene>
    <name evidence="12" type="primary">eno</name>
    <name evidence="18" type="ORF">JCM9140_4035</name>
</gene>
<comment type="function">
    <text evidence="12">Catalyzes the reversible conversion of 2-phosphoglycerate (2-PG) into phosphoenolpyruvate (PEP). It is essential for the degradation of carbohydrates via glycolysis.</text>
</comment>
<dbReference type="FunFam" id="3.20.20.120:FF:000001">
    <property type="entry name" value="Enolase"/>
    <property type="match status" value="1"/>
</dbReference>
<keyword evidence="19" id="KW-1185">Reference proteome</keyword>
<feature type="binding site" evidence="14">
    <location>
        <position position="163"/>
    </location>
    <ligand>
        <name>substrate</name>
    </ligand>
</feature>
<accession>W4Q736</accession>
<evidence type="ECO:0000256" key="6">
    <source>
        <dbReference type="ARBA" id="ARBA00022525"/>
    </source>
</evidence>
<dbReference type="AlphaFoldDB" id="W4Q736"/>
<dbReference type="GO" id="GO:0005576">
    <property type="term" value="C:extracellular region"/>
    <property type="evidence" value="ECO:0007669"/>
    <property type="project" value="UniProtKB-SubCell"/>
</dbReference>
<dbReference type="Gene3D" id="3.30.390.10">
    <property type="entry name" value="Enolase-like, N-terminal domain"/>
    <property type="match status" value="1"/>
</dbReference>
<dbReference type="SFLD" id="SFLDS00001">
    <property type="entry name" value="Enolase"/>
    <property type="match status" value="1"/>
</dbReference>
<evidence type="ECO:0000256" key="11">
    <source>
        <dbReference type="ARBA" id="ARBA00048951"/>
    </source>
</evidence>
<feature type="domain" description="Enolase C-terminal TIM barrel" evidence="16">
    <location>
        <begin position="138"/>
        <end position="426"/>
    </location>
</feature>
<evidence type="ECO:0000313" key="18">
    <source>
        <dbReference type="EMBL" id="GAE27871.1"/>
    </source>
</evidence>
<feature type="binding site" evidence="14">
    <location>
        <position position="389"/>
    </location>
    <ligand>
        <name>substrate</name>
    </ligand>
</feature>
<protein>
    <recommendedName>
        <fullName evidence="4 12">Enolase</fullName>
        <ecNumber evidence="3 12">4.2.1.11</ecNumber>
    </recommendedName>
    <alternativeName>
        <fullName evidence="12">2-phospho-D-glycerate hydro-lyase</fullName>
    </alternativeName>
    <alternativeName>
        <fullName evidence="12">2-phosphoglycerate dehydratase</fullName>
    </alternativeName>
</protein>
<keyword evidence="9 12" id="KW-0324">Glycolysis</keyword>
<evidence type="ECO:0000256" key="7">
    <source>
        <dbReference type="ARBA" id="ARBA00022723"/>
    </source>
</evidence>
<dbReference type="SUPFAM" id="SSF51604">
    <property type="entry name" value="Enolase C-terminal domain-like"/>
    <property type="match status" value="1"/>
</dbReference>
<feature type="binding site" evidence="12">
    <location>
        <position position="338"/>
    </location>
    <ligand>
        <name>(2R)-2-phosphoglycerate</name>
        <dbReference type="ChEBI" id="CHEBI:58289"/>
    </ligand>
</feature>
<keyword evidence="5 12" id="KW-0963">Cytoplasm</keyword>
<dbReference type="Pfam" id="PF00113">
    <property type="entry name" value="Enolase_C"/>
    <property type="match status" value="1"/>
</dbReference>
<comment type="cofactor">
    <cofactor evidence="15">
        <name>Mg(2+)</name>
        <dbReference type="ChEBI" id="CHEBI:18420"/>
    </cofactor>
    <text evidence="15">Mg(2+) is required for catalysis and for stabilizing the dimer.</text>
</comment>
<feature type="binding site" evidence="12">
    <location>
        <position position="367"/>
    </location>
    <ligand>
        <name>(2R)-2-phosphoglycerate</name>
        <dbReference type="ChEBI" id="CHEBI:58289"/>
    </ligand>
</feature>
<dbReference type="PIRSF" id="PIRSF001400">
    <property type="entry name" value="Enolase"/>
    <property type="match status" value="1"/>
</dbReference>
<feature type="binding site" evidence="12 15">
    <location>
        <position position="286"/>
    </location>
    <ligand>
        <name>Mg(2+)</name>
        <dbReference type="ChEBI" id="CHEBI:18420"/>
    </ligand>
</feature>
<dbReference type="GO" id="GO:0004634">
    <property type="term" value="F:phosphopyruvate hydratase activity"/>
    <property type="evidence" value="ECO:0007669"/>
    <property type="project" value="UniProtKB-UniRule"/>
</dbReference>
<feature type="binding site" evidence="14">
    <location>
        <position position="313"/>
    </location>
    <ligand>
        <name>substrate</name>
    </ligand>
</feature>
<dbReference type="InterPro" id="IPR020810">
    <property type="entry name" value="Enolase_C"/>
</dbReference>
<dbReference type="UniPathway" id="UPA00109">
    <property type="reaction ID" value="UER00187"/>
</dbReference>
<feature type="active site" description="Proton acceptor" evidence="12 13">
    <location>
        <position position="338"/>
    </location>
</feature>
<feature type="binding site" evidence="12">
    <location>
        <position position="389"/>
    </location>
    <ligand>
        <name>(2R)-2-phosphoglycerate</name>
        <dbReference type="ChEBI" id="CHEBI:58289"/>
    </ligand>
</feature>
<feature type="binding site" evidence="14">
    <location>
        <position position="286"/>
    </location>
    <ligand>
        <name>substrate</name>
    </ligand>
</feature>
<evidence type="ECO:0000256" key="12">
    <source>
        <dbReference type="HAMAP-Rule" id="MF_00318"/>
    </source>
</evidence>
<feature type="binding site" evidence="14">
    <location>
        <position position="154"/>
    </location>
    <ligand>
        <name>substrate</name>
    </ligand>
</feature>
<evidence type="ECO:0000256" key="1">
    <source>
        <dbReference type="ARBA" id="ARBA00005031"/>
    </source>
</evidence>
<comment type="caution">
    <text evidence="18">The sequence shown here is derived from an EMBL/GenBank/DDBJ whole genome shotgun (WGS) entry which is preliminary data.</text>
</comment>
<feature type="binding site" evidence="12 15">
    <location>
        <position position="313"/>
    </location>
    <ligand>
        <name>Mg(2+)</name>
        <dbReference type="ChEBI" id="CHEBI:18420"/>
    </ligand>
</feature>
<dbReference type="GO" id="GO:0006096">
    <property type="term" value="P:glycolytic process"/>
    <property type="evidence" value="ECO:0007669"/>
    <property type="project" value="UniProtKB-UniRule"/>
</dbReference>
<evidence type="ECO:0000256" key="3">
    <source>
        <dbReference type="ARBA" id="ARBA00012058"/>
    </source>
</evidence>
<feature type="binding site" evidence="12">
    <location>
        <position position="162"/>
    </location>
    <ligand>
        <name>(2R)-2-phosphoglycerate</name>
        <dbReference type="ChEBI" id="CHEBI:58289"/>
    </ligand>
</feature>
<dbReference type="GO" id="GO:0009986">
    <property type="term" value="C:cell surface"/>
    <property type="evidence" value="ECO:0007669"/>
    <property type="project" value="UniProtKB-SubCell"/>
</dbReference>
<dbReference type="PANTHER" id="PTHR11902">
    <property type="entry name" value="ENOLASE"/>
    <property type="match status" value="1"/>
</dbReference>
<evidence type="ECO:0000259" key="16">
    <source>
        <dbReference type="SMART" id="SM01192"/>
    </source>
</evidence>
<feature type="domain" description="Enolase N-terminal" evidence="17">
    <location>
        <begin position="4"/>
        <end position="133"/>
    </location>
</feature>
<dbReference type="Pfam" id="PF03952">
    <property type="entry name" value="Enolase_N"/>
    <property type="match status" value="1"/>
</dbReference>
<dbReference type="STRING" id="1236970.JCM9140_4035"/>
<name>W4Q736_9BACI</name>
<evidence type="ECO:0000256" key="4">
    <source>
        <dbReference type="ARBA" id="ARBA00017068"/>
    </source>
</evidence>
<keyword evidence="10 12" id="KW-0456">Lyase</keyword>
<dbReference type="Gene3D" id="3.20.20.120">
    <property type="entry name" value="Enolase-like C-terminal domain"/>
    <property type="match status" value="1"/>
</dbReference>
<evidence type="ECO:0000256" key="8">
    <source>
        <dbReference type="ARBA" id="ARBA00022842"/>
    </source>
</evidence>
<dbReference type="SMART" id="SM01192">
    <property type="entry name" value="Enolase_C"/>
    <property type="match status" value="1"/>
</dbReference>
<dbReference type="NCBIfam" id="TIGR01060">
    <property type="entry name" value="eno"/>
    <property type="match status" value="1"/>
</dbReference>
<comment type="catalytic activity">
    <reaction evidence="11">
        <text>(2R)-2-phosphoglycerate = phosphoenolpyruvate + H2O</text>
        <dbReference type="Rhea" id="RHEA:10164"/>
        <dbReference type="ChEBI" id="CHEBI:15377"/>
        <dbReference type="ChEBI" id="CHEBI:58289"/>
        <dbReference type="ChEBI" id="CHEBI:58702"/>
        <dbReference type="EC" id="4.2.1.11"/>
    </reaction>
    <physiologicalReaction direction="left-to-right" evidence="11">
        <dbReference type="Rhea" id="RHEA:10165"/>
    </physiologicalReaction>
</comment>
<dbReference type="InterPro" id="IPR000941">
    <property type="entry name" value="Enolase"/>
</dbReference>
<comment type="pathway">
    <text evidence="1 12">Carbohydrate degradation; glycolysis; pyruvate from D-glyceraldehyde 3-phosphate: step 4/5.</text>
</comment>
<dbReference type="PANTHER" id="PTHR11902:SF1">
    <property type="entry name" value="ENOLASE"/>
    <property type="match status" value="1"/>
</dbReference>
<evidence type="ECO:0000313" key="19">
    <source>
        <dbReference type="Proteomes" id="UP000018890"/>
    </source>
</evidence>
<dbReference type="RefSeq" id="WP_034749747.1">
    <property type="nucleotide sequence ID" value="NZ_BAUT01000069.1"/>
</dbReference>
<keyword evidence="6 12" id="KW-0964">Secreted</keyword>
<dbReference type="SFLD" id="SFLDF00002">
    <property type="entry name" value="enolase"/>
    <property type="match status" value="1"/>
</dbReference>
<evidence type="ECO:0000256" key="5">
    <source>
        <dbReference type="ARBA" id="ARBA00022490"/>
    </source>
</evidence>
<keyword evidence="7 12" id="KW-0479">Metal-binding</keyword>
<keyword evidence="8 12" id="KW-0460">Magnesium</keyword>
<evidence type="ECO:0000256" key="15">
    <source>
        <dbReference type="PIRSR" id="PIRSR001400-3"/>
    </source>
</evidence>
<dbReference type="SFLD" id="SFLDG00178">
    <property type="entry name" value="enolase"/>
    <property type="match status" value="1"/>
</dbReference>
<evidence type="ECO:0000259" key="17">
    <source>
        <dbReference type="SMART" id="SM01193"/>
    </source>
</evidence>